<dbReference type="OrthoDB" id="3231004at2759"/>
<name>A0A8H4ST10_9HYPO</name>
<evidence type="ECO:0000313" key="3">
    <source>
        <dbReference type="Proteomes" id="UP000604273"/>
    </source>
</evidence>
<proteinExistence type="inferred from homology"/>
<dbReference type="Pfam" id="PF07938">
    <property type="entry name" value="Fungal_lectin"/>
    <property type="match status" value="1"/>
</dbReference>
<dbReference type="Gene3D" id="2.120.10.70">
    <property type="entry name" value="Fucose-specific lectin"/>
    <property type="match status" value="1"/>
</dbReference>
<dbReference type="InterPro" id="IPR012475">
    <property type="entry name" value="Fungal_lectin"/>
</dbReference>
<dbReference type="AlphaFoldDB" id="A0A8H4ST10"/>
<reference evidence="2" key="2">
    <citation type="submission" date="2020-05" db="EMBL/GenBank/DDBJ databases">
        <authorList>
            <person name="Kim H.-S."/>
            <person name="Proctor R.H."/>
            <person name="Brown D.W."/>
        </authorList>
    </citation>
    <scope>NUCLEOTIDE SEQUENCE</scope>
    <source>
        <strain evidence="2">NRRL 45417</strain>
    </source>
</reference>
<gene>
    <name evidence="2" type="ORF">FGADI_12330</name>
</gene>
<sequence length="685" mass="73683">MNSFTQGIARDVAVVFHDDNTRNGESDDDNSEAGASQKVEYFHTQIKSQSEMAKALNISAALAINVGGIQGTGAGNFVNEEKANKADCNFLLRCVVRNHHNVKQRMEFKWDENPKTETEFLKSYGDSFVYRLVEGGEFVAVVSINTEDSSSVQKIAAELQVAFSAVSAGGKGQYDLSTMKKLSNITVSVQYSGAMNVNPDAKEWDIDLMLKEAAGFPAKCSKARTPIRALLMKYTALADFQKLKLPCSPPSYDKANSMASTMFDDSQSLKQLRSVVDQTIARLLSGQLTKEQLSESPVDNSYPPTEQGLVMARNDIDKAIEAIKSVTEALTASPPQLDDKKKPTQVAGYLKADAIQSRLPAEKGNTGAATPHAVVGSSLAAVHFVDNGVHTLQLYWQQSDNAIVQASYKGAVWLPTLTTVVSEAAANTPIAVTASSAGEEIRLFYLDSSSRMADAVIQAGDKKFSDGGLSSSPLATLASAWRLRMRRSNLRLARTPMGSDSRWPNGAVAALGSGLAALITKVDATAGTTSMSLFLQNSKDAALEEWRFDPQGMWAASWGWVPQLLAPNRVFQTALPIGAGVCAFMDGATANIAALSRSNNVIVASFDASKNTWNAPKGIFSDGTRSSGLAVLAWNEENGDAVKRAYMQVQGGTSDACELCWDANMRVWSESASPVTLNSEKKKDK</sequence>
<evidence type="ECO:0008006" key="4">
    <source>
        <dbReference type="Google" id="ProtNLM"/>
    </source>
</evidence>
<comment type="caution">
    <text evidence="2">The sequence shown here is derived from an EMBL/GenBank/DDBJ whole genome shotgun (WGS) entry which is preliminary data.</text>
</comment>
<evidence type="ECO:0000313" key="2">
    <source>
        <dbReference type="EMBL" id="KAF4944939.1"/>
    </source>
</evidence>
<dbReference type="Proteomes" id="UP000604273">
    <property type="component" value="Unassembled WGS sequence"/>
</dbReference>
<dbReference type="SUPFAM" id="SSF89372">
    <property type="entry name" value="Fucose-specific lectin"/>
    <property type="match status" value="1"/>
</dbReference>
<comment type="similarity">
    <text evidence="1">Belongs to the fungal fucose-specific lectin family.</text>
</comment>
<organism evidence="2 3">
    <name type="scientific">Fusarium gaditjirri</name>
    <dbReference type="NCBI Taxonomy" id="282569"/>
    <lineage>
        <taxon>Eukaryota</taxon>
        <taxon>Fungi</taxon>
        <taxon>Dikarya</taxon>
        <taxon>Ascomycota</taxon>
        <taxon>Pezizomycotina</taxon>
        <taxon>Sordariomycetes</taxon>
        <taxon>Hypocreomycetidae</taxon>
        <taxon>Hypocreales</taxon>
        <taxon>Nectriaceae</taxon>
        <taxon>Fusarium</taxon>
        <taxon>Fusarium nisikadoi species complex</taxon>
    </lineage>
</organism>
<reference evidence="2" key="1">
    <citation type="journal article" date="2020" name="BMC Genomics">
        <title>Correction to: Identification and distribution of gene clusters required for synthesis of sphingolipid metabolism inhibitors in diverse species of the filamentous fungus Fusarium.</title>
        <authorList>
            <person name="Kim H.S."/>
            <person name="Lohmar J.M."/>
            <person name="Busman M."/>
            <person name="Brown D.W."/>
            <person name="Naumann T.A."/>
            <person name="Divon H.H."/>
            <person name="Lysoe E."/>
            <person name="Uhlig S."/>
            <person name="Proctor R.H."/>
        </authorList>
    </citation>
    <scope>NUCLEOTIDE SEQUENCE</scope>
    <source>
        <strain evidence="2">NRRL 45417</strain>
    </source>
</reference>
<evidence type="ECO:0000256" key="1">
    <source>
        <dbReference type="ARBA" id="ARBA00009042"/>
    </source>
</evidence>
<dbReference type="EMBL" id="JABFAI010000391">
    <property type="protein sequence ID" value="KAF4944939.1"/>
    <property type="molecule type" value="Genomic_DNA"/>
</dbReference>
<keyword evidence="3" id="KW-1185">Reference proteome</keyword>
<accession>A0A8H4ST10</accession>
<protein>
    <recommendedName>
        <fullName evidence="4">Fucose-specific lectin</fullName>
    </recommendedName>
</protein>